<dbReference type="RefSeq" id="WP_156671935.1">
    <property type="nucleotide sequence ID" value="NZ_CACRUC010000018.1"/>
</dbReference>
<evidence type="ECO:0000313" key="1">
    <source>
        <dbReference type="EMBL" id="VYT98366.1"/>
    </source>
</evidence>
<protein>
    <submittedName>
        <fullName evidence="1">Uncharacterized protein</fullName>
    </submittedName>
</protein>
<dbReference type="AlphaFoldDB" id="A0A6N3B9F4"/>
<sequence>MTIQKYKIKNIRFNSKKRIAPLHVHNIVSELYRWAISDYACYKIVNEFFNTNRHNTENRSTVDSRVERLKKEQEDIYNNKVNRYNFYKLKKLILNLFGNPTISDQDYCMVYSYYLEYLTMQWKKCPGKYGKVVYEPLIKYKRKELFANRDFANSKCDVVYKNNREKTLYIYECKFGLFTFFNHLRIDTKNATGRMKKKGIQVQRKINYLKECNCIFSSNSDIINLDVKIITLATRSSISGSINLLDGIDVITREDIEDKSFYNLLK</sequence>
<proteinExistence type="predicted"/>
<gene>
    <name evidence="1" type="ORF">SPLFYP13_00637</name>
</gene>
<reference evidence="1" key="1">
    <citation type="submission" date="2019-11" db="EMBL/GenBank/DDBJ databases">
        <authorList>
            <person name="Feng L."/>
        </authorList>
    </citation>
    <scope>NUCLEOTIDE SEQUENCE</scope>
    <source>
        <strain evidence="1">SparasanguinisLFYP13</strain>
    </source>
</reference>
<accession>A0A6N3B9F4</accession>
<name>A0A6N3B9F4_STRPA</name>
<organism evidence="1">
    <name type="scientific">Streptococcus parasanguinis</name>
    <dbReference type="NCBI Taxonomy" id="1318"/>
    <lineage>
        <taxon>Bacteria</taxon>
        <taxon>Bacillati</taxon>
        <taxon>Bacillota</taxon>
        <taxon>Bacilli</taxon>
        <taxon>Lactobacillales</taxon>
        <taxon>Streptococcaceae</taxon>
        <taxon>Streptococcus</taxon>
    </lineage>
</organism>
<dbReference type="EMBL" id="CACRUC010000018">
    <property type="protein sequence ID" value="VYT98366.1"/>
    <property type="molecule type" value="Genomic_DNA"/>
</dbReference>